<dbReference type="RefSeq" id="WP_069830610.1">
    <property type="nucleotide sequence ID" value="NZ_MDJD01000046.1"/>
</dbReference>
<protein>
    <submittedName>
        <fullName evidence="1">Uncharacterized protein</fullName>
    </submittedName>
</protein>
<name>A0A1E5T8F0_9FLAO</name>
<sequence>MKNTIIKFCCLFTLIFSVIGCGEEAEFQASDIELVPIYYVTDIVGSEAPHSIEVYKEKPLLIEFSSKVQAKSFAISNYQDLSDGTAFNITFDKVVLMEQEDGSFIDVVNSYVINADVLTGDGSIEITWQNSDNTFTTETYTIKLVETERYN</sequence>
<evidence type="ECO:0000313" key="2">
    <source>
        <dbReference type="Proteomes" id="UP000095713"/>
    </source>
</evidence>
<dbReference type="EMBL" id="MDJD01000046">
    <property type="protein sequence ID" value="OEK07665.1"/>
    <property type="molecule type" value="Genomic_DNA"/>
</dbReference>
<accession>A0A1E5T8F0</accession>
<gene>
    <name evidence="1" type="ORF">A8C32_16940</name>
</gene>
<keyword evidence="2" id="KW-1185">Reference proteome</keyword>
<evidence type="ECO:0000313" key="1">
    <source>
        <dbReference type="EMBL" id="OEK07665.1"/>
    </source>
</evidence>
<dbReference type="STRING" id="1849968.A8C32_16940"/>
<organism evidence="1 2">
    <name type="scientific">Flavivirga aquatica</name>
    <dbReference type="NCBI Taxonomy" id="1849968"/>
    <lineage>
        <taxon>Bacteria</taxon>
        <taxon>Pseudomonadati</taxon>
        <taxon>Bacteroidota</taxon>
        <taxon>Flavobacteriia</taxon>
        <taxon>Flavobacteriales</taxon>
        <taxon>Flavobacteriaceae</taxon>
        <taxon>Flavivirga</taxon>
    </lineage>
</organism>
<dbReference type="AlphaFoldDB" id="A0A1E5T8F0"/>
<reference evidence="1 2" key="1">
    <citation type="submission" date="2016-05" db="EMBL/GenBank/DDBJ databases">
        <title>Draft Genome Sequence of Algibacter sp. Strain SK-16 Isolated from the Surface Water of Aburatsubo Inlet.</title>
        <authorList>
            <person name="Wong S.-K."/>
            <person name="Yoshizawa S."/>
            <person name="Nakajima Y."/>
            <person name="Ogura Y."/>
            <person name="Tetsuya H."/>
            <person name="Hamasaki K."/>
        </authorList>
    </citation>
    <scope>NUCLEOTIDE SEQUENCE [LARGE SCALE GENOMIC DNA]</scope>
    <source>
        <strain evidence="1 2">SK-16</strain>
    </source>
</reference>
<comment type="caution">
    <text evidence="1">The sequence shown here is derived from an EMBL/GenBank/DDBJ whole genome shotgun (WGS) entry which is preliminary data.</text>
</comment>
<dbReference type="PROSITE" id="PS51257">
    <property type="entry name" value="PROKAR_LIPOPROTEIN"/>
    <property type="match status" value="1"/>
</dbReference>
<dbReference type="OrthoDB" id="1449607at2"/>
<proteinExistence type="predicted"/>
<dbReference type="Proteomes" id="UP000095713">
    <property type="component" value="Unassembled WGS sequence"/>
</dbReference>